<reference evidence="8 9" key="1">
    <citation type="journal article" date="2017" name="Int. J. Syst. Evol. Microbiol.">
        <title>Bacillus mangrovi sp. nov., isolated from a sediment sample from a mangrove forest.</title>
        <authorList>
            <person name="Gupta V."/>
            <person name="Singh P.K."/>
            <person name="Korpole S."/>
            <person name="Tanuku N.R.S."/>
            <person name="Pinnaka A.K."/>
        </authorList>
    </citation>
    <scope>NUCLEOTIDE SEQUENCE [LARGE SCALE GENOMIC DNA]</scope>
    <source>
        <strain evidence="8 9">KCTC 33872</strain>
    </source>
</reference>
<feature type="active site" description="Proton donor" evidence="4">
    <location>
        <position position="55"/>
    </location>
</feature>
<dbReference type="InterPro" id="IPR036812">
    <property type="entry name" value="NAD(P)_OxRdtase_dom_sf"/>
</dbReference>
<evidence type="ECO:0000256" key="1">
    <source>
        <dbReference type="ARBA" id="ARBA00007905"/>
    </source>
</evidence>
<dbReference type="GO" id="GO:0016616">
    <property type="term" value="F:oxidoreductase activity, acting on the CH-OH group of donors, NAD or NADP as acceptor"/>
    <property type="evidence" value="ECO:0007669"/>
    <property type="project" value="UniProtKB-ARBA"/>
</dbReference>
<evidence type="ECO:0000256" key="2">
    <source>
        <dbReference type="ARBA" id="ARBA00022857"/>
    </source>
</evidence>
<comment type="similarity">
    <text evidence="1">Belongs to the aldo/keto reductase family.</text>
</comment>
<dbReference type="PROSITE" id="PS00062">
    <property type="entry name" value="ALDOKETO_REDUCTASE_2"/>
    <property type="match status" value="1"/>
</dbReference>
<dbReference type="PIRSF" id="PIRSF000097">
    <property type="entry name" value="AKR"/>
    <property type="match status" value="1"/>
</dbReference>
<gene>
    <name evidence="8" type="ORF">GKZ89_16040</name>
</gene>
<dbReference type="Pfam" id="PF00248">
    <property type="entry name" value="Aldo_ket_red"/>
    <property type="match status" value="1"/>
</dbReference>
<protein>
    <submittedName>
        <fullName evidence="8">Aldo/keto reductase</fullName>
    </submittedName>
</protein>
<dbReference type="SUPFAM" id="SSF51430">
    <property type="entry name" value="NAD(P)-linked oxidoreductase"/>
    <property type="match status" value="1"/>
</dbReference>
<evidence type="ECO:0000313" key="8">
    <source>
        <dbReference type="EMBL" id="MTH54914.1"/>
    </source>
</evidence>
<evidence type="ECO:0000313" key="9">
    <source>
        <dbReference type="Proteomes" id="UP000434639"/>
    </source>
</evidence>
<dbReference type="InterPro" id="IPR020471">
    <property type="entry name" value="AKR"/>
</dbReference>
<feature type="site" description="Lowers pKa of active site Tyr" evidence="6">
    <location>
        <position position="84"/>
    </location>
</feature>
<dbReference type="PANTHER" id="PTHR43827:SF3">
    <property type="entry name" value="NADP-DEPENDENT OXIDOREDUCTASE DOMAIN-CONTAINING PROTEIN"/>
    <property type="match status" value="1"/>
</dbReference>
<dbReference type="PRINTS" id="PR00069">
    <property type="entry name" value="ALDKETRDTASE"/>
</dbReference>
<keyword evidence="9" id="KW-1185">Reference proteome</keyword>
<dbReference type="EMBL" id="WMIB01000020">
    <property type="protein sequence ID" value="MTH54914.1"/>
    <property type="molecule type" value="Genomic_DNA"/>
</dbReference>
<accession>A0A7X2V671</accession>
<dbReference type="Gene3D" id="3.20.20.100">
    <property type="entry name" value="NADP-dependent oxidoreductase domain"/>
    <property type="match status" value="1"/>
</dbReference>
<keyword evidence="2" id="KW-0521">NADP</keyword>
<dbReference type="PROSITE" id="PS00063">
    <property type="entry name" value="ALDOKETO_REDUCTASE_3"/>
    <property type="match status" value="1"/>
</dbReference>
<dbReference type="RefSeq" id="WP_155113426.1">
    <property type="nucleotide sequence ID" value="NZ_WMIB01000020.1"/>
</dbReference>
<feature type="domain" description="NADP-dependent oxidoreductase" evidence="7">
    <location>
        <begin position="21"/>
        <end position="268"/>
    </location>
</feature>
<dbReference type="PANTHER" id="PTHR43827">
    <property type="entry name" value="2,5-DIKETO-D-GLUCONIC ACID REDUCTASE"/>
    <property type="match status" value="1"/>
</dbReference>
<dbReference type="FunFam" id="3.20.20.100:FF:000015">
    <property type="entry name" value="Oxidoreductase, aldo/keto reductase family"/>
    <property type="match status" value="1"/>
</dbReference>
<sequence>MIMSIKIDALELNNGTKMPELGYGVFRVEEGAELEKAVVSAIKMGYRSIDTAAIYGNEKSVGNGIRQAIKEGFAAREDLFITSKVWNDGLTYEETIQAYEESLEKMGLDYLDLYLIHWPGKNQYMEPWKALETLYKEKRVKAIGVSNFQISHLEHLLENAEIVPAVNQVEFHPKLTQTELREFCRKQGIQVEAWSPLMNGDLLKNDTIQKMADFHSKTPAQIVLRWDLQHGVITIPKSMNEARMLENIGIYDFKLSEEQMDELDALNENLRSGPDPDEFNFKI</sequence>
<evidence type="ECO:0000259" key="7">
    <source>
        <dbReference type="Pfam" id="PF00248"/>
    </source>
</evidence>
<evidence type="ECO:0000256" key="4">
    <source>
        <dbReference type="PIRSR" id="PIRSR000097-1"/>
    </source>
</evidence>
<evidence type="ECO:0000256" key="6">
    <source>
        <dbReference type="PIRSR" id="PIRSR000097-3"/>
    </source>
</evidence>
<name>A0A7X2V671_9BACI</name>
<dbReference type="Proteomes" id="UP000434639">
    <property type="component" value="Unassembled WGS sequence"/>
</dbReference>
<dbReference type="AlphaFoldDB" id="A0A7X2V671"/>
<comment type="caution">
    <text evidence="8">The sequence shown here is derived from an EMBL/GenBank/DDBJ whole genome shotgun (WGS) entry which is preliminary data.</text>
</comment>
<feature type="binding site" evidence="5">
    <location>
        <position position="117"/>
    </location>
    <ligand>
        <name>substrate</name>
    </ligand>
</feature>
<dbReference type="PROSITE" id="PS00798">
    <property type="entry name" value="ALDOKETO_REDUCTASE_1"/>
    <property type="match status" value="1"/>
</dbReference>
<organism evidence="8 9">
    <name type="scientific">Metabacillus mangrovi</name>
    <dbReference type="NCBI Taxonomy" id="1491830"/>
    <lineage>
        <taxon>Bacteria</taxon>
        <taxon>Bacillati</taxon>
        <taxon>Bacillota</taxon>
        <taxon>Bacilli</taxon>
        <taxon>Bacillales</taxon>
        <taxon>Bacillaceae</taxon>
        <taxon>Metabacillus</taxon>
    </lineage>
</organism>
<keyword evidence="3" id="KW-0560">Oxidoreductase</keyword>
<evidence type="ECO:0000256" key="3">
    <source>
        <dbReference type="ARBA" id="ARBA00023002"/>
    </source>
</evidence>
<proteinExistence type="inferred from homology"/>
<dbReference type="InterPro" id="IPR018170">
    <property type="entry name" value="Aldo/ket_reductase_CS"/>
</dbReference>
<dbReference type="OrthoDB" id="9804790at2"/>
<evidence type="ECO:0000256" key="5">
    <source>
        <dbReference type="PIRSR" id="PIRSR000097-2"/>
    </source>
</evidence>
<dbReference type="InterPro" id="IPR023210">
    <property type="entry name" value="NADP_OxRdtase_dom"/>
</dbReference>